<dbReference type="PANTHER" id="PTHR42648:SF18">
    <property type="entry name" value="RETROTRANSPOSON, UNCLASSIFIED-LIKE PROTEIN"/>
    <property type="match status" value="1"/>
</dbReference>
<evidence type="ECO:0000259" key="6">
    <source>
        <dbReference type="Pfam" id="PF25597"/>
    </source>
</evidence>
<name>A0ABQ5DXP7_9ASTR</name>
<feature type="region of interest" description="Disordered" evidence="3">
    <location>
        <begin position="312"/>
        <end position="343"/>
    </location>
</feature>
<dbReference type="Pfam" id="PF25597">
    <property type="entry name" value="SH3_retrovirus"/>
    <property type="match status" value="1"/>
</dbReference>
<reference evidence="7" key="1">
    <citation type="journal article" date="2022" name="Int. J. Mol. Sci.">
        <title>Draft Genome of Tanacetum Coccineum: Genomic Comparison of Closely Related Tanacetum-Family Plants.</title>
        <authorList>
            <person name="Yamashiro T."/>
            <person name="Shiraishi A."/>
            <person name="Nakayama K."/>
            <person name="Satake H."/>
        </authorList>
    </citation>
    <scope>NUCLEOTIDE SEQUENCE</scope>
</reference>
<feature type="domain" description="Retroviral polymerase SH3-like" evidence="6">
    <location>
        <begin position="211"/>
        <end position="264"/>
    </location>
</feature>
<feature type="compositionally biased region" description="Polar residues" evidence="3">
    <location>
        <begin position="330"/>
        <end position="343"/>
    </location>
</feature>
<evidence type="ECO:0000259" key="5">
    <source>
        <dbReference type="Pfam" id="PF13976"/>
    </source>
</evidence>
<dbReference type="EMBL" id="BQNB010015772">
    <property type="protein sequence ID" value="GJT43950.1"/>
    <property type="molecule type" value="Genomic_DNA"/>
</dbReference>
<evidence type="ECO:0000256" key="2">
    <source>
        <dbReference type="ARBA" id="ARBA00022801"/>
    </source>
</evidence>
<sequence>MMASYPICLLSKASKTKSWLWHRRLSHWNFGAINHLARHGLVRGLPKLKFEKDHMCSACAMGKSKKKPHKPKSEDTNQEKLYLLYMDLCGPIHVASVNGKKCILIIVDDYSRFTWVKCLRSKDEAPNFIIKFLKMIQLRLKAPVRNRTLIEAACTMLIYAKALLFLWAEAVATACYTQNRSIIRLYHGKTPYELLHDKLPDLSFIHVFGALCYPTNDSENLGKLQLKANIGIFIGYAPKKKAFQIYNRHTKRIIETIHVDFDELIAMASEHSSLELDLLFQPLFDELLNPPSSFDRPTPKVIAPIAEVVAPEPAASTGSPSSTTIDQDAPSPSNSQTTPKTQSPIISNNVEEENHDLDVAHMNNDPFFGIPIPENNSKSSSSLDAIPTIVYTAAPNSEHITKWTKDHPLDNIISELGRPTYKDALTQSCWIEAMQEELNEFERLEICELVPRPDKVMVITLKWIYKVKLDELRGILNNKAGLFALGYHQEDGIDFEESFALVARLDAIRIFLTFATHMNMIVYQMDVKTTFLNGILREEVYVSQLDGFVDQDNMNHVYKLN</sequence>
<keyword evidence="1" id="KW-0479">Metal-binding</keyword>
<keyword evidence="2" id="KW-0378">Hydrolase</keyword>
<evidence type="ECO:0000259" key="4">
    <source>
        <dbReference type="Pfam" id="PF07727"/>
    </source>
</evidence>
<dbReference type="InterPro" id="IPR057670">
    <property type="entry name" value="SH3_retrovirus"/>
</dbReference>
<evidence type="ECO:0000256" key="1">
    <source>
        <dbReference type="ARBA" id="ARBA00022723"/>
    </source>
</evidence>
<organism evidence="7 8">
    <name type="scientific">Tanacetum coccineum</name>
    <dbReference type="NCBI Taxonomy" id="301880"/>
    <lineage>
        <taxon>Eukaryota</taxon>
        <taxon>Viridiplantae</taxon>
        <taxon>Streptophyta</taxon>
        <taxon>Embryophyta</taxon>
        <taxon>Tracheophyta</taxon>
        <taxon>Spermatophyta</taxon>
        <taxon>Magnoliopsida</taxon>
        <taxon>eudicotyledons</taxon>
        <taxon>Gunneridae</taxon>
        <taxon>Pentapetalae</taxon>
        <taxon>asterids</taxon>
        <taxon>campanulids</taxon>
        <taxon>Asterales</taxon>
        <taxon>Asteraceae</taxon>
        <taxon>Asteroideae</taxon>
        <taxon>Anthemideae</taxon>
        <taxon>Anthemidinae</taxon>
        <taxon>Tanacetum</taxon>
    </lineage>
</organism>
<gene>
    <name evidence="7" type="ORF">Tco_0952665</name>
</gene>
<accession>A0ABQ5DXP7</accession>
<dbReference type="Proteomes" id="UP001151760">
    <property type="component" value="Unassembled WGS sequence"/>
</dbReference>
<feature type="domain" description="Reverse transcriptase Ty1/copia-type" evidence="4">
    <location>
        <begin position="446"/>
        <end position="561"/>
    </location>
</feature>
<dbReference type="InterPro" id="IPR025724">
    <property type="entry name" value="GAG-pre-integrase_dom"/>
</dbReference>
<dbReference type="Pfam" id="PF13976">
    <property type="entry name" value="gag_pre-integrs"/>
    <property type="match status" value="1"/>
</dbReference>
<evidence type="ECO:0000256" key="3">
    <source>
        <dbReference type="SAM" id="MobiDB-lite"/>
    </source>
</evidence>
<dbReference type="InterPro" id="IPR012337">
    <property type="entry name" value="RNaseH-like_sf"/>
</dbReference>
<dbReference type="Pfam" id="PF07727">
    <property type="entry name" value="RVT_2"/>
    <property type="match status" value="1"/>
</dbReference>
<comment type="caution">
    <text evidence="7">The sequence shown here is derived from an EMBL/GenBank/DDBJ whole genome shotgun (WGS) entry which is preliminary data.</text>
</comment>
<protein>
    <submittedName>
        <fullName evidence="7">Ribonuclease H-like domain-containing protein</fullName>
    </submittedName>
</protein>
<dbReference type="InterPro" id="IPR013103">
    <property type="entry name" value="RVT_2"/>
</dbReference>
<dbReference type="InterPro" id="IPR039537">
    <property type="entry name" value="Retrotran_Ty1/copia-like"/>
</dbReference>
<keyword evidence="8" id="KW-1185">Reference proteome</keyword>
<dbReference type="SUPFAM" id="SSF53098">
    <property type="entry name" value="Ribonuclease H-like"/>
    <property type="match status" value="1"/>
</dbReference>
<feature type="compositionally biased region" description="Low complexity" evidence="3">
    <location>
        <begin position="312"/>
        <end position="324"/>
    </location>
</feature>
<proteinExistence type="predicted"/>
<feature type="domain" description="GAG-pre-integrase" evidence="5">
    <location>
        <begin position="8"/>
        <end position="64"/>
    </location>
</feature>
<dbReference type="InterPro" id="IPR036397">
    <property type="entry name" value="RNaseH_sf"/>
</dbReference>
<dbReference type="PANTHER" id="PTHR42648">
    <property type="entry name" value="TRANSPOSASE, PUTATIVE-RELATED"/>
    <property type="match status" value="1"/>
</dbReference>
<reference evidence="7" key="2">
    <citation type="submission" date="2022-01" db="EMBL/GenBank/DDBJ databases">
        <authorList>
            <person name="Yamashiro T."/>
            <person name="Shiraishi A."/>
            <person name="Satake H."/>
            <person name="Nakayama K."/>
        </authorList>
    </citation>
    <scope>NUCLEOTIDE SEQUENCE</scope>
</reference>
<evidence type="ECO:0000313" key="8">
    <source>
        <dbReference type="Proteomes" id="UP001151760"/>
    </source>
</evidence>
<evidence type="ECO:0000313" key="7">
    <source>
        <dbReference type="EMBL" id="GJT43950.1"/>
    </source>
</evidence>
<dbReference type="Gene3D" id="3.30.420.10">
    <property type="entry name" value="Ribonuclease H-like superfamily/Ribonuclease H"/>
    <property type="match status" value="1"/>
</dbReference>